<dbReference type="Proteomes" id="UP000002762">
    <property type="component" value="Unassembled WGS sequence"/>
</dbReference>
<dbReference type="PANTHER" id="PTHR24304:SF2">
    <property type="entry name" value="24-HYDROXYCHOLESTEROL 7-ALPHA-HYDROXYLASE"/>
    <property type="match status" value="1"/>
</dbReference>
<keyword evidence="5 7" id="KW-0408">Iron</keyword>
<dbReference type="GO" id="GO:0016705">
    <property type="term" value="F:oxidoreductase activity, acting on paired donors, with incorporation or reduction of molecular oxygen"/>
    <property type="evidence" value="ECO:0007669"/>
    <property type="project" value="InterPro"/>
</dbReference>
<comment type="similarity">
    <text evidence="2">Belongs to the cytochrome P450 family.</text>
</comment>
<dbReference type="InParanoid" id="J5K7C6"/>
<keyword evidence="6" id="KW-0503">Monooxygenase</keyword>
<evidence type="ECO:0000256" key="1">
    <source>
        <dbReference type="ARBA" id="ARBA00001971"/>
    </source>
</evidence>
<dbReference type="PANTHER" id="PTHR24304">
    <property type="entry name" value="CYTOCHROME P450 FAMILY 7"/>
    <property type="match status" value="1"/>
</dbReference>
<name>J5K7C6_BEAB2</name>
<keyword evidence="6" id="KW-0560">Oxidoreductase</keyword>
<dbReference type="Pfam" id="PF00067">
    <property type="entry name" value="p450"/>
    <property type="match status" value="1"/>
</dbReference>
<keyword evidence="9" id="KW-1133">Transmembrane helix</keyword>
<dbReference type="PRINTS" id="PR00465">
    <property type="entry name" value="EP450IV"/>
</dbReference>
<feature type="transmembrane region" description="Helical" evidence="9">
    <location>
        <begin position="154"/>
        <end position="175"/>
    </location>
</feature>
<comment type="cofactor">
    <cofactor evidence="1 7">
        <name>heme</name>
        <dbReference type="ChEBI" id="CHEBI:30413"/>
    </cofactor>
</comment>
<organism evidence="10 11">
    <name type="scientific">Beauveria bassiana (strain ARSEF 2860)</name>
    <name type="common">White muscardine disease fungus</name>
    <name type="synonym">Tritirachium shiotae</name>
    <dbReference type="NCBI Taxonomy" id="655819"/>
    <lineage>
        <taxon>Eukaryota</taxon>
        <taxon>Fungi</taxon>
        <taxon>Dikarya</taxon>
        <taxon>Ascomycota</taxon>
        <taxon>Pezizomycotina</taxon>
        <taxon>Sordariomycetes</taxon>
        <taxon>Hypocreomycetidae</taxon>
        <taxon>Hypocreales</taxon>
        <taxon>Cordycipitaceae</taxon>
        <taxon>Beauveria</taxon>
    </lineage>
</organism>
<dbReference type="HOGENOM" id="CLU_454126_0_0_1"/>
<dbReference type="GeneID" id="19883902"/>
<evidence type="ECO:0000256" key="7">
    <source>
        <dbReference type="PIRSR" id="PIRSR602403-1"/>
    </source>
</evidence>
<keyword evidence="4 7" id="KW-0479">Metal-binding</keyword>
<sequence length="601" mass="67214">MSSHKPPEAVRRETSLQGQSMTESHCMLALSERLHDPLPGCVTASIAAPSVTSGSPAQFWPQFHGPSVGLTTQASAVTATTEPYFAFCVTWVDKYGADSAAAGASAINLDPYIGESIAAIYPIGLPRDLFISLTPEMIRDTIWFIFAGWLIPRWFAAVAVVILSTALLPIVSLLWQRPKLPKNAPELVRGWPILGSVDFYLQRCKFLEKQHKRRKGQPFSLYYGPHLIVGLVGEAGRTLLFNARQFDVRAGYSILLAASPHIETDIDNPALSQVNMFKRILTRERLISSLQKLLEDTDAVFGGLSDREAVVPIFPFMYRLVYKLTHRTGGVHEIAEDEELLDSTLKQFSSMEDCSLLQIMFTGWPLPSMLSKLWAGFKLHRVITGLMKERRRTGRNETDALQLLMNLGETDLEIVKCVIGILFSGLLNTGVNSAWLLSYLANDRMWYNNVQAEVDAFIARHRRTAAESVLDILQRIPYHDWDTQLPVIDVCLRETLRINLYGPAIRKNISDEDVIIPGTDQVVPSKAFAFYAMDGVHLDESIYPNAFHWEPARHLPGREEGTNKAHEFVAWGSGLHPCSSKVGYILAIRLEHMLTQSGRNS</sequence>
<dbReference type="AlphaFoldDB" id="J5K7C6"/>
<reference evidence="10 11" key="1">
    <citation type="journal article" date="2012" name="Sci. Rep.">
        <title>Genomic perspectives on the evolution of fungal entomopathogenicity in Beauveria bassiana.</title>
        <authorList>
            <person name="Xiao G."/>
            <person name="Ying S.H."/>
            <person name="Zheng P."/>
            <person name="Wang Z.L."/>
            <person name="Zhang S."/>
            <person name="Xie X.Q."/>
            <person name="Shang Y."/>
            <person name="St Leger R.J."/>
            <person name="Zhao G.P."/>
            <person name="Wang C."/>
            <person name="Feng M.G."/>
        </authorList>
    </citation>
    <scope>NUCLEOTIDE SEQUENCE [LARGE SCALE GENOMIC DNA]</scope>
    <source>
        <strain evidence="10 11">ARSEF 2860</strain>
    </source>
</reference>
<dbReference type="RefSeq" id="XP_008594209.1">
    <property type="nucleotide sequence ID" value="XM_008595987.1"/>
</dbReference>
<dbReference type="GO" id="GO:0005506">
    <property type="term" value="F:iron ion binding"/>
    <property type="evidence" value="ECO:0007669"/>
    <property type="project" value="InterPro"/>
</dbReference>
<evidence type="ECO:0000256" key="5">
    <source>
        <dbReference type="ARBA" id="ARBA00023004"/>
    </source>
</evidence>
<dbReference type="Gene3D" id="1.10.630.10">
    <property type="entry name" value="Cytochrome P450"/>
    <property type="match status" value="1"/>
</dbReference>
<evidence type="ECO:0000256" key="3">
    <source>
        <dbReference type="ARBA" id="ARBA00022617"/>
    </source>
</evidence>
<feature type="region of interest" description="Disordered" evidence="8">
    <location>
        <begin position="1"/>
        <end position="22"/>
    </location>
</feature>
<dbReference type="STRING" id="655819.J5K7C6"/>
<evidence type="ECO:0000256" key="9">
    <source>
        <dbReference type="SAM" id="Phobius"/>
    </source>
</evidence>
<dbReference type="GO" id="GO:0004497">
    <property type="term" value="F:monooxygenase activity"/>
    <property type="evidence" value="ECO:0007669"/>
    <property type="project" value="UniProtKB-KW"/>
</dbReference>
<feature type="compositionally biased region" description="Basic and acidic residues" evidence="8">
    <location>
        <begin position="1"/>
        <end position="14"/>
    </location>
</feature>
<accession>J5K7C6</accession>
<dbReference type="EMBL" id="JH725151">
    <property type="protein sequence ID" value="EJP70021.1"/>
    <property type="molecule type" value="Genomic_DNA"/>
</dbReference>
<dbReference type="InterPro" id="IPR036396">
    <property type="entry name" value="Cyt_P450_sf"/>
</dbReference>
<keyword evidence="3 7" id="KW-0349">Heme</keyword>
<evidence type="ECO:0000256" key="4">
    <source>
        <dbReference type="ARBA" id="ARBA00022723"/>
    </source>
</evidence>
<dbReference type="InterPro" id="IPR002403">
    <property type="entry name" value="Cyt_P450_E_grp-IV"/>
</dbReference>
<protein>
    <submittedName>
        <fullName evidence="10">Cytochrome P450 CYP5060A1</fullName>
    </submittedName>
</protein>
<dbReference type="SUPFAM" id="SSF48264">
    <property type="entry name" value="Cytochrome P450"/>
    <property type="match status" value="1"/>
</dbReference>
<keyword evidence="9" id="KW-0472">Membrane</keyword>
<keyword evidence="9" id="KW-0812">Transmembrane</keyword>
<evidence type="ECO:0000313" key="10">
    <source>
        <dbReference type="EMBL" id="EJP70021.1"/>
    </source>
</evidence>
<feature type="binding site" description="axial binding residue" evidence="7">
    <location>
        <position position="578"/>
    </location>
    <ligand>
        <name>heme</name>
        <dbReference type="ChEBI" id="CHEBI:30413"/>
    </ligand>
    <ligandPart>
        <name>Fe</name>
        <dbReference type="ChEBI" id="CHEBI:18248"/>
    </ligandPart>
</feature>
<evidence type="ECO:0000256" key="8">
    <source>
        <dbReference type="SAM" id="MobiDB-lite"/>
    </source>
</evidence>
<dbReference type="InterPro" id="IPR050529">
    <property type="entry name" value="CYP450_sterol_14alpha_dmase"/>
</dbReference>
<keyword evidence="11" id="KW-1185">Reference proteome</keyword>
<gene>
    <name evidence="10" type="ORF">BBA_00890</name>
</gene>
<evidence type="ECO:0000313" key="11">
    <source>
        <dbReference type="Proteomes" id="UP000002762"/>
    </source>
</evidence>
<dbReference type="OrthoDB" id="1055148at2759"/>
<evidence type="ECO:0000256" key="2">
    <source>
        <dbReference type="ARBA" id="ARBA00010617"/>
    </source>
</evidence>
<dbReference type="GO" id="GO:0020037">
    <property type="term" value="F:heme binding"/>
    <property type="evidence" value="ECO:0007669"/>
    <property type="project" value="InterPro"/>
</dbReference>
<evidence type="ECO:0000256" key="6">
    <source>
        <dbReference type="ARBA" id="ARBA00023033"/>
    </source>
</evidence>
<proteinExistence type="inferred from homology"/>
<dbReference type="InterPro" id="IPR001128">
    <property type="entry name" value="Cyt_P450"/>
</dbReference>